<organism evidence="1 2">
    <name type="scientific">Thermobifida halotolerans</name>
    <dbReference type="NCBI Taxonomy" id="483545"/>
    <lineage>
        <taxon>Bacteria</taxon>
        <taxon>Bacillati</taxon>
        <taxon>Actinomycetota</taxon>
        <taxon>Actinomycetes</taxon>
        <taxon>Streptosporangiales</taxon>
        <taxon>Nocardiopsidaceae</taxon>
        <taxon>Thermobifida</taxon>
    </lineage>
</organism>
<dbReference type="EMBL" id="CP063196">
    <property type="protein sequence ID" value="UOE20189.1"/>
    <property type="molecule type" value="Genomic_DNA"/>
</dbReference>
<accession>A0AA97M4D6</accession>
<dbReference type="Proteomes" id="UP000265719">
    <property type="component" value="Chromosome"/>
</dbReference>
<name>A0AA97M4D6_9ACTN</name>
<dbReference type="KEGG" id="thao:NI17_002770"/>
<keyword evidence="2" id="KW-1185">Reference proteome</keyword>
<protein>
    <submittedName>
        <fullName evidence="1">Uncharacterized protein</fullName>
    </submittedName>
</protein>
<proteinExistence type="predicted"/>
<evidence type="ECO:0000313" key="1">
    <source>
        <dbReference type="EMBL" id="UOE20189.1"/>
    </source>
</evidence>
<gene>
    <name evidence="1" type="ORF">NI17_002770</name>
</gene>
<reference evidence="1" key="1">
    <citation type="submission" date="2020-10" db="EMBL/GenBank/DDBJ databases">
        <title>De novo genome project of the cellulose decomposer Thermobifida halotolerans type strain.</title>
        <authorList>
            <person name="Nagy I."/>
            <person name="Horvath B."/>
            <person name="Kukolya J."/>
            <person name="Nagy I."/>
            <person name="Orsini M."/>
        </authorList>
    </citation>
    <scope>NUCLEOTIDE SEQUENCE</scope>
    <source>
        <strain evidence="1">DSM 44931</strain>
    </source>
</reference>
<dbReference type="RefSeq" id="WP_157129710.1">
    <property type="nucleotide sequence ID" value="NZ_CP063196.1"/>
</dbReference>
<dbReference type="AlphaFoldDB" id="A0AA97M4D6"/>
<evidence type="ECO:0000313" key="2">
    <source>
        <dbReference type="Proteomes" id="UP000265719"/>
    </source>
</evidence>
<sequence>MSDLLLRGGAMAAAVPAFSASAWFGWAQERPPAGWKIPLAVGSVGGCCSRPQRARSRG</sequence>